<dbReference type="PANTHER" id="PTHR22683:SF1">
    <property type="entry name" value="TYPE VII SECRETION SYSTEM PROTEIN ESSC"/>
    <property type="match status" value="1"/>
</dbReference>
<dbReference type="GO" id="GO:0005524">
    <property type="term" value="F:ATP binding"/>
    <property type="evidence" value="ECO:0007669"/>
    <property type="project" value="UniProtKB-UniRule"/>
</dbReference>
<feature type="binding site" evidence="14">
    <location>
        <begin position="681"/>
        <end position="688"/>
    </location>
    <ligand>
        <name>ATP</name>
        <dbReference type="ChEBI" id="CHEBI:30616"/>
    </ligand>
</feature>
<dbReference type="InterPro" id="IPR050206">
    <property type="entry name" value="FtsK/SpoIIIE/SftA"/>
</dbReference>
<dbReference type="Proteomes" id="UP000242662">
    <property type="component" value="Unassembled WGS sequence"/>
</dbReference>
<keyword evidence="15" id="KW-0175">Coiled coil</keyword>
<evidence type="ECO:0000256" key="11">
    <source>
        <dbReference type="ARBA" id="ARBA00023136"/>
    </source>
</evidence>
<dbReference type="InterPro" id="IPR022206">
    <property type="entry name" value="Firmicutes_EssC_N"/>
</dbReference>
<keyword evidence="10" id="KW-0843">Virulence</keyword>
<protein>
    <recommendedName>
        <fullName evidence="3">Type VII secretion system protein EssC</fullName>
    </recommendedName>
</protein>
<dbReference type="SUPFAM" id="SSF49879">
    <property type="entry name" value="SMAD/FHA domain"/>
    <property type="match status" value="1"/>
</dbReference>
<dbReference type="InterPro" id="IPR002543">
    <property type="entry name" value="FtsK_dom"/>
</dbReference>
<comment type="subunit">
    <text evidence="13">Homooligomer. Interacts with EsaE.</text>
</comment>
<proteinExistence type="inferred from homology"/>
<evidence type="ECO:0000256" key="3">
    <source>
        <dbReference type="ARBA" id="ARBA00015181"/>
    </source>
</evidence>
<evidence type="ECO:0000313" key="18">
    <source>
        <dbReference type="EMBL" id="SDB95766.1"/>
    </source>
</evidence>
<dbReference type="CDD" id="cd00060">
    <property type="entry name" value="FHA"/>
    <property type="match status" value="1"/>
</dbReference>
<dbReference type="GO" id="GO:0005886">
    <property type="term" value="C:plasma membrane"/>
    <property type="evidence" value="ECO:0007669"/>
    <property type="project" value="UniProtKB-SubCell"/>
</dbReference>
<evidence type="ECO:0000256" key="8">
    <source>
        <dbReference type="ARBA" id="ARBA00022840"/>
    </source>
</evidence>
<reference evidence="19" key="1">
    <citation type="submission" date="2016-09" db="EMBL/GenBank/DDBJ databases">
        <authorList>
            <person name="Varghese N."/>
            <person name="Submissions S."/>
        </authorList>
    </citation>
    <scope>NUCLEOTIDE SEQUENCE [LARGE SCALE GENOMIC DNA]</scope>
    <source>
        <strain evidence="19">25nlg</strain>
    </source>
</reference>
<dbReference type="GO" id="GO:0003677">
    <property type="term" value="F:DNA binding"/>
    <property type="evidence" value="ECO:0007669"/>
    <property type="project" value="InterPro"/>
</dbReference>
<keyword evidence="7 14" id="KW-0547">Nucleotide-binding</keyword>
<evidence type="ECO:0000256" key="12">
    <source>
        <dbReference type="ARBA" id="ARBA00045457"/>
    </source>
</evidence>
<dbReference type="OrthoDB" id="9807790at2"/>
<feature type="domain" description="FtsK" evidence="17">
    <location>
        <begin position="990"/>
        <end position="1174"/>
    </location>
</feature>
<evidence type="ECO:0000259" key="17">
    <source>
        <dbReference type="PROSITE" id="PS50901"/>
    </source>
</evidence>
<comment type="function">
    <text evidence="12">Component of the type VII secretion system (Ess). Required for the secretion of substrates including EsxA and EsxB. However, unable to support secretion of the substrate protein EsxC.</text>
</comment>
<keyword evidence="8 14" id="KW-0067">ATP-binding</keyword>
<keyword evidence="6" id="KW-0677">Repeat</keyword>
<feature type="transmembrane region" description="Helical" evidence="16">
    <location>
        <begin position="239"/>
        <end position="259"/>
    </location>
</feature>
<dbReference type="PANTHER" id="PTHR22683">
    <property type="entry name" value="SPORULATION PROTEIN RELATED"/>
    <property type="match status" value="1"/>
</dbReference>
<evidence type="ECO:0000256" key="2">
    <source>
        <dbReference type="ARBA" id="ARBA00008113"/>
    </source>
</evidence>
<keyword evidence="4" id="KW-1003">Cell membrane</keyword>
<feature type="domain" description="FtsK" evidence="17">
    <location>
        <begin position="661"/>
        <end position="857"/>
    </location>
</feature>
<comment type="subcellular location">
    <subcellularLocation>
        <location evidence="1">Cell membrane</location>
        <topology evidence="1">Multi-pass membrane protein</topology>
    </subcellularLocation>
</comment>
<keyword evidence="11 16" id="KW-0472">Membrane</keyword>
<evidence type="ECO:0000256" key="15">
    <source>
        <dbReference type="SAM" id="Coils"/>
    </source>
</evidence>
<keyword evidence="9 16" id="KW-1133">Transmembrane helix</keyword>
<accession>A0A1G6HQK7</accession>
<evidence type="ECO:0000313" key="19">
    <source>
        <dbReference type="Proteomes" id="UP000242662"/>
    </source>
</evidence>
<evidence type="ECO:0000256" key="9">
    <source>
        <dbReference type="ARBA" id="ARBA00022989"/>
    </source>
</evidence>
<organism evidence="18 19">
    <name type="scientific">Shouchella lonarensis</name>
    <dbReference type="NCBI Taxonomy" id="1464122"/>
    <lineage>
        <taxon>Bacteria</taxon>
        <taxon>Bacillati</taxon>
        <taxon>Bacillota</taxon>
        <taxon>Bacilli</taxon>
        <taxon>Bacillales</taxon>
        <taxon>Bacillaceae</taxon>
        <taxon>Shouchella</taxon>
    </lineage>
</organism>
<dbReference type="STRING" id="1464122.SAMN05421737_10493"/>
<dbReference type="NCBIfam" id="TIGR03928">
    <property type="entry name" value="T7_EssCb_Firm"/>
    <property type="match status" value="1"/>
</dbReference>
<gene>
    <name evidence="18" type="ORF">SAMN05421737_10493</name>
</gene>
<keyword evidence="19" id="KW-1185">Reference proteome</keyword>
<keyword evidence="5 16" id="KW-0812">Transmembrane</keyword>
<evidence type="ECO:0000256" key="5">
    <source>
        <dbReference type="ARBA" id="ARBA00022692"/>
    </source>
</evidence>
<dbReference type="InterPro" id="IPR008984">
    <property type="entry name" value="SMAD_FHA_dom_sf"/>
</dbReference>
<feature type="coiled-coil region" evidence="15">
    <location>
        <begin position="292"/>
        <end position="323"/>
    </location>
</feature>
<dbReference type="Gene3D" id="3.40.50.300">
    <property type="entry name" value="P-loop containing nucleotide triphosphate hydrolases"/>
    <property type="match status" value="3"/>
</dbReference>
<comment type="similarity">
    <text evidence="2">Belongs to the EssC family.</text>
</comment>
<dbReference type="CDD" id="cd01127">
    <property type="entry name" value="TrwB_TraG_TraD_VirD4"/>
    <property type="match status" value="1"/>
</dbReference>
<evidence type="ECO:0000256" key="7">
    <source>
        <dbReference type="ARBA" id="ARBA00022741"/>
    </source>
</evidence>
<evidence type="ECO:0000256" key="6">
    <source>
        <dbReference type="ARBA" id="ARBA00022737"/>
    </source>
</evidence>
<dbReference type="Pfam" id="PF12538">
    <property type="entry name" value="FtsK_SpoIIIE_N"/>
    <property type="match status" value="1"/>
</dbReference>
<evidence type="ECO:0000256" key="13">
    <source>
        <dbReference type="ARBA" id="ARBA00046429"/>
    </source>
</evidence>
<dbReference type="InterPro" id="IPR023839">
    <property type="entry name" value="Firmicutes_EssC_C"/>
</dbReference>
<dbReference type="RefSeq" id="WP_090775220.1">
    <property type="nucleotide sequence ID" value="NZ_FMYM01000004.1"/>
</dbReference>
<dbReference type="EMBL" id="FMYM01000004">
    <property type="protein sequence ID" value="SDB95766.1"/>
    <property type="molecule type" value="Genomic_DNA"/>
</dbReference>
<name>A0A1G6HQK7_9BACI</name>
<dbReference type="Pfam" id="PF01580">
    <property type="entry name" value="FtsK_SpoIIIE"/>
    <property type="match status" value="3"/>
</dbReference>
<evidence type="ECO:0000256" key="1">
    <source>
        <dbReference type="ARBA" id="ARBA00004651"/>
    </source>
</evidence>
<dbReference type="InterPro" id="IPR027417">
    <property type="entry name" value="P-loop_NTPase"/>
</dbReference>
<evidence type="ECO:0000256" key="14">
    <source>
        <dbReference type="PROSITE-ProRule" id="PRU00289"/>
    </source>
</evidence>
<feature type="binding site" evidence="14">
    <location>
        <begin position="1007"/>
        <end position="1014"/>
    </location>
    <ligand>
        <name>ATP</name>
        <dbReference type="ChEBI" id="CHEBI:30616"/>
    </ligand>
</feature>
<dbReference type="PROSITE" id="PS50901">
    <property type="entry name" value="FTSK"/>
    <property type="match status" value="2"/>
</dbReference>
<sequence>MIKDKASPTLWLFYDDHVQKVALRGRPSVIGAGKHAETRIDDLETELEAHQHKDGRCVLTFEQKWCRLLQPDRKCEIEVGTKTMTFLFTNEQPTLKKYFLGGDRTVSISNDAQADVVLPETAQTSCMLLRKNDQWVFHPTLGDQIYLNGTKVVAPTPLETGDVLLIGRLSFSIIEDDVLTITSTEPYETSLSQMALPTSLMQEKYPMYRRTPRIIYREPDDEVGFSMPSEEQDDHQRPLWMILLPPLFIILFMGAFAFFIPRGWFMLMIIPMMLATAIVGVAWFFREKRIRREKEEKRQRRYTEYLEEKRDELQKLLEEQKHALTYHLPTFKQMKYQTARVSHRVWEKTMEHEDFLEVRVGRSSVPVSFTLSNPGDEMSERDRDALLEDSEKLRKAYNELKDAPLRLSVKSGAYGFVGKPETVQQEVAQMIGQLAFFHSYHDVRFVAVLDEERRREWDWMSWLPHFTLPSTHAKGFIYNEKASEQLLKPLYQAIRERHLSRQEDRNKNKKIRFSPHLIFFIENRALISEHAIMEYLEGKDQELGFSVIFLSDVAENLSEHVHTIVKVINKNEGEIVIREGEAEHKRFRFDEHEEVTNEPFARMLASLNHQRGMIRSIPDMVSFMELFEGAARVEDLAIQTRWERNDSSKSLATPVGFKAKGEIIELNAHEKAHGPHGLLAGTTGSGKSEFLQTYILSLAVNYHPHEVAFLLIDYKGGGMAQPFENMPHLLGVITNIEDSENFSLRALASIKSELHKRQRLFDQHKVNHIHNYMNLYNKGEATEPMPHLFIISDEFAELKAEEPDFIKELISAARIGRSLGVHLLLATQKPSGVVDDQIWSNSRFKVALKVQDASDSREVLKNDDAADIKETGRGYLQVGNNEQYDLFQSGWSGAEYLRATHQGEEDVSYVTDLGLVLVSSVNTDEAGEKNVTEIEAVVTEIASVTEAMQITPAKSPWLEPLEERMSRPVVSEGEKKFPLGLVDDPEYQRQFPIYYEWGKSGNVMIYGAGGFGKSMTLMTLLMSMADATSPEQAHYYILDFGNGALLPLRQLAHTGDYIKVDEARKIEKLMDLMRSEIDRRNELFLEKEVSNIAMYNEMSDESLPSIFLVIDNFDIILEEFEDYIAPLIQFARDGQSRGVYLFATASGSTAIRAAILNNMQTKICHYMLDDTDLTNFVGKPPFVVEQIPGRMIVRKEKNWFAQAYLPAEGKNDYEVLENVKEHIQALNKKYDGLTLPEEIAMLPTRLTLVDFQKRVPTKEANRIPIGLNEDTVKPVYVSQNAGAHLLVVGEPQRGKSNVLKLLLTSYVETDVEKIVLFDGYDRPLACFSGHEKTEYISTSDQLERTIEELESLLKTRADSYQQALDRGEQMPSFRPFLFAVDHFVLFQEMLQEKAYLDLEGKFLTMMKTAGHLGFHLIAAANNKEIAYGGSALVSELKEVRQHIFVMRLADQDMVTTAFRSSEKLEPTFGYHMINGTATKIKIPEVLKEEEPMYV</sequence>
<dbReference type="SUPFAM" id="SSF52540">
    <property type="entry name" value="P-loop containing nucleoside triphosphate hydrolases"/>
    <property type="match status" value="3"/>
</dbReference>
<dbReference type="Gene3D" id="2.60.200.20">
    <property type="match status" value="1"/>
</dbReference>
<feature type="transmembrane region" description="Helical" evidence="16">
    <location>
        <begin position="265"/>
        <end position="285"/>
    </location>
</feature>
<evidence type="ECO:0000256" key="4">
    <source>
        <dbReference type="ARBA" id="ARBA00022475"/>
    </source>
</evidence>
<evidence type="ECO:0000256" key="10">
    <source>
        <dbReference type="ARBA" id="ARBA00023026"/>
    </source>
</evidence>
<evidence type="ECO:0000256" key="16">
    <source>
        <dbReference type="SAM" id="Phobius"/>
    </source>
</evidence>